<protein>
    <recommendedName>
        <fullName evidence="2">DUF2281 domain-containing protein</fullName>
    </recommendedName>
</protein>
<organism evidence="1">
    <name type="scientific">Candidatus Kentrum sp. SD</name>
    <dbReference type="NCBI Taxonomy" id="2126332"/>
    <lineage>
        <taxon>Bacteria</taxon>
        <taxon>Pseudomonadati</taxon>
        <taxon>Pseudomonadota</taxon>
        <taxon>Gammaproteobacteria</taxon>
        <taxon>Candidatus Kentrum</taxon>
    </lineage>
</organism>
<dbReference type="AlphaFoldDB" id="A0A451BN79"/>
<dbReference type="EMBL" id="CAADHB010000064">
    <property type="protein sequence ID" value="VFK79761.1"/>
    <property type="molecule type" value="Genomic_DNA"/>
</dbReference>
<reference evidence="1" key="1">
    <citation type="submission" date="2019-02" db="EMBL/GenBank/DDBJ databases">
        <authorList>
            <person name="Gruber-Vodicka R. H."/>
            <person name="Seah K. B. B."/>
        </authorList>
    </citation>
    <scope>NUCLEOTIDE SEQUENCE</scope>
    <source>
        <strain evidence="1">BECK_S127</strain>
    </source>
</reference>
<evidence type="ECO:0000313" key="1">
    <source>
        <dbReference type="EMBL" id="VFK79761.1"/>
    </source>
</evidence>
<name>A0A451BN79_9GAMM</name>
<evidence type="ECO:0008006" key="2">
    <source>
        <dbReference type="Google" id="ProtNLM"/>
    </source>
</evidence>
<proteinExistence type="predicted"/>
<accession>A0A451BN79</accession>
<sequence length="82" mass="9488">MNTAAIKRMTIVQALSHIPETYLDSVKTYVDTLMKSTWTPPSINQSLEGIWKDIGFEKIMDLEEEIQDIRHEIQTDILARKP</sequence>
<gene>
    <name evidence="1" type="ORF">BECKSD772D_GA0070982_10642</name>
</gene>